<dbReference type="InterPro" id="IPR013702">
    <property type="entry name" value="FIST_domain_N"/>
</dbReference>
<keyword evidence="2" id="KW-0808">Transferase</keyword>
<dbReference type="NCBIfam" id="TIGR00254">
    <property type="entry name" value="GGDEF"/>
    <property type="match status" value="1"/>
</dbReference>
<dbReference type="InterPro" id="IPR029787">
    <property type="entry name" value="Nucleotide_cyclase"/>
</dbReference>
<reference evidence="2 3" key="1">
    <citation type="submission" date="2023-04" db="EMBL/GenBank/DDBJ databases">
        <title>Genome Sequence of Selenomonas sputigena ATCC 33150.</title>
        <authorList>
            <person name="Miller D.P."/>
            <person name="Anvari S."/>
            <person name="Polson S.W."/>
            <person name="Macdonald M."/>
            <person name="Mcdowell J.V."/>
        </authorList>
    </citation>
    <scope>NUCLEOTIDE SEQUENCE [LARGE SCALE GENOMIC DNA]</scope>
    <source>
        <strain evidence="2 3">ATCC 33150</strain>
    </source>
</reference>
<proteinExistence type="predicted"/>
<dbReference type="PANTHER" id="PTHR45138">
    <property type="entry name" value="REGULATORY COMPONENTS OF SENSORY TRANSDUCTION SYSTEM"/>
    <property type="match status" value="1"/>
</dbReference>
<dbReference type="PROSITE" id="PS50887">
    <property type="entry name" value="GGDEF"/>
    <property type="match status" value="1"/>
</dbReference>
<evidence type="ECO:0000313" key="3">
    <source>
        <dbReference type="Proteomes" id="UP001559623"/>
    </source>
</evidence>
<dbReference type="CDD" id="cd01949">
    <property type="entry name" value="GGDEF"/>
    <property type="match status" value="1"/>
</dbReference>
<evidence type="ECO:0000259" key="1">
    <source>
        <dbReference type="PROSITE" id="PS50887"/>
    </source>
</evidence>
<dbReference type="Pfam" id="PF10442">
    <property type="entry name" value="FIST_C"/>
    <property type="match status" value="1"/>
</dbReference>
<dbReference type="InterPro" id="IPR019494">
    <property type="entry name" value="FIST_C"/>
</dbReference>
<dbReference type="SMART" id="SM01204">
    <property type="entry name" value="FIST_C"/>
    <property type="match status" value="1"/>
</dbReference>
<dbReference type="SMART" id="SM00897">
    <property type="entry name" value="FIST"/>
    <property type="match status" value="1"/>
</dbReference>
<keyword evidence="2" id="KW-0548">Nucleotidyltransferase</keyword>
<dbReference type="InterPro" id="IPR000160">
    <property type="entry name" value="GGDEF_dom"/>
</dbReference>
<feature type="domain" description="GGDEF" evidence="1">
    <location>
        <begin position="459"/>
        <end position="588"/>
    </location>
</feature>
<protein>
    <submittedName>
        <fullName evidence="2">Diguanylate cyclase</fullName>
        <ecNumber evidence="2">2.7.7.65</ecNumber>
    </submittedName>
</protein>
<dbReference type="InterPro" id="IPR050469">
    <property type="entry name" value="Diguanylate_Cyclase"/>
</dbReference>
<keyword evidence="3" id="KW-1185">Reference proteome</keyword>
<dbReference type="RefSeq" id="WP_368846677.1">
    <property type="nucleotide sequence ID" value="NZ_CP194411.1"/>
</dbReference>
<evidence type="ECO:0000313" key="2">
    <source>
        <dbReference type="EMBL" id="MEX5284963.1"/>
    </source>
</evidence>
<comment type="caution">
    <text evidence="2">The sequence shown here is derived from an EMBL/GenBank/DDBJ whole genome shotgun (WGS) entry which is preliminary data.</text>
</comment>
<dbReference type="SMART" id="SM00267">
    <property type="entry name" value="GGDEF"/>
    <property type="match status" value="1"/>
</dbReference>
<sequence>MKQFSSLLYKEEDLMLCLKKAEGLASSMGQLSDILVFLFASELAQETMTSFESETRRIFPQAKVVGIAAECGFANGRIWSMDISAVGVASAAVTFVFLESSQVVPLAFDCQEDVLADGRALVETISRTPDMKLVGLLFAHQLSEPNEFLRLFSEAPNDVVFFGGLLSEYNEEGRVMIDLAGRRMKDGLLALLFTGKELHAKVLPSLGWRAFGPTVTVTRMADPRRLVELDGKPAGEFFSHYLGICQDLELSKGIENFPIYIKRNDVQLARRLIHIHDDGSVDVSADLSEGERLRIASGDPVAIIREAHRIHEEVCAFSPEGVFIVNCLGHHLILQENAEQEYAAISKAVPTCGFYSFAEFLRKDGAVMKTNLTMLTVALREGPLKEPPILGPVLPKFVDQTSIIAHLMHFVDAVTQEWEEARSKLLVLAERDSLTGLLNRRAMEQSMRDILENTLTCGTSLAVLMLDMDNFKGINDTFGHAMGDRALVALADVLRASTRSADITSRWGGDEFFVILVRADRDVVERVAERIRAGAAALKILPDGRRINLSIGATLSRPDDTLDLIFKRADEALYASKSVPGKNSVTYR</sequence>
<dbReference type="Pfam" id="PF08495">
    <property type="entry name" value="FIST"/>
    <property type="match status" value="1"/>
</dbReference>
<dbReference type="Gene3D" id="3.30.70.270">
    <property type="match status" value="1"/>
</dbReference>
<dbReference type="SUPFAM" id="SSF55073">
    <property type="entry name" value="Nucleotide cyclase"/>
    <property type="match status" value="1"/>
</dbReference>
<dbReference type="EC" id="2.7.7.65" evidence="2"/>
<dbReference type="Proteomes" id="UP001559623">
    <property type="component" value="Unassembled WGS sequence"/>
</dbReference>
<gene>
    <name evidence="2" type="ORF">QCO44_04805</name>
</gene>
<organism evidence="2 3">
    <name type="scientific">Selenomonas sputigena</name>
    <dbReference type="NCBI Taxonomy" id="69823"/>
    <lineage>
        <taxon>Bacteria</taxon>
        <taxon>Bacillati</taxon>
        <taxon>Bacillota</taxon>
        <taxon>Negativicutes</taxon>
        <taxon>Selenomonadales</taxon>
        <taxon>Selenomonadaceae</taxon>
        <taxon>Selenomonas</taxon>
    </lineage>
</organism>
<dbReference type="EMBL" id="JARVLH010000002">
    <property type="protein sequence ID" value="MEX5284963.1"/>
    <property type="molecule type" value="Genomic_DNA"/>
</dbReference>
<name>A0ABV3X4D7_9FIRM</name>
<accession>A0ABV3X4D7</accession>
<dbReference type="Pfam" id="PF00990">
    <property type="entry name" value="GGDEF"/>
    <property type="match status" value="1"/>
</dbReference>
<dbReference type="GO" id="GO:0052621">
    <property type="term" value="F:diguanylate cyclase activity"/>
    <property type="evidence" value="ECO:0007669"/>
    <property type="project" value="UniProtKB-EC"/>
</dbReference>
<dbReference type="PANTHER" id="PTHR45138:SF9">
    <property type="entry name" value="DIGUANYLATE CYCLASE DGCM-RELATED"/>
    <property type="match status" value="1"/>
</dbReference>
<dbReference type="InterPro" id="IPR043128">
    <property type="entry name" value="Rev_trsase/Diguanyl_cyclase"/>
</dbReference>